<evidence type="ECO:0000313" key="1">
    <source>
        <dbReference type="EMBL" id="GAG33401.1"/>
    </source>
</evidence>
<proteinExistence type="predicted"/>
<comment type="caution">
    <text evidence="1">The sequence shown here is derived from an EMBL/GenBank/DDBJ whole genome shotgun (WGS) entry which is preliminary data.</text>
</comment>
<dbReference type="EMBL" id="BARS01049476">
    <property type="protein sequence ID" value="GAG33401.1"/>
    <property type="molecule type" value="Genomic_DNA"/>
</dbReference>
<protein>
    <submittedName>
        <fullName evidence="1">Uncharacterized protein</fullName>
    </submittedName>
</protein>
<reference evidence="1" key="1">
    <citation type="journal article" date="2014" name="Front. Microbiol.">
        <title>High frequency of phylogenetically diverse reductive dehalogenase-homologous genes in deep subseafloor sedimentary metagenomes.</title>
        <authorList>
            <person name="Kawai M."/>
            <person name="Futagami T."/>
            <person name="Toyoda A."/>
            <person name="Takaki Y."/>
            <person name="Nishi S."/>
            <person name="Hori S."/>
            <person name="Arai W."/>
            <person name="Tsubouchi T."/>
            <person name="Morono Y."/>
            <person name="Uchiyama I."/>
            <person name="Ito T."/>
            <person name="Fujiyama A."/>
            <person name="Inagaki F."/>
            <person name="Takami H."/>
        </authorList>
    </citation>
    <scope>NUCLEOTIDE SEQUENCE</scope>
    <source>
        <strain evidence="1">Expedition CK06-06</strain>
    </source>
</reference>
<organism evidence="1">
    <name type="scientific">marine sediment metagenome</name>
    <dbReference type="NCBI Taxonomy" id="412755"/>
    <lineage>
        <taxon>unclassified sequences</taxon>
        <taxon>metagenomes</taxon>
        <taxon>ecological metagenomes</taxon>
    </lineage>
</organism>
<feature type="non-terminal residue" evidence="1">
    <location>
        <position position="41"/>
    </location>
</feature>
<sequence length="41" mass="4395">MGKGTNDPCKGGVALFLLKNEHSHTGKIELIEDLINQCAAK</sequence>
<accession>X0Y967</accession>
<dbReference type="AlphaFoldDB" id="X0Y967"/>
<name>X0Y967_9ZZZZ</name>
<gene>
    <name evidence="1" type="ORF">S01H1_74006</name>
</gene>